<dbReference type="AlphaFoldDB" id="A0A1G7X6E4"/>
<sequence>MRGLWAIGAAALLAGCVGTPSLNGSFGAPSFAALQQICSPATPVDYGNDAQSVYTTFYDAYVANRRGKVSTADYCAFQSAIAQQYTTLGTSSDPQARNQWVAFFLDQRAKAISWRAAVDPTLRSG</sequence>
<dbReference type="EMBL" id="FNCJ01000005">
    <property type="protein sequence ID" value="SDG79742.1"/>
    <property type="molecule type" value="Genomic_DNA"/>
</dbReference>
<accession>A0A1G7X6E4</accession>
<dbReference type="OrthoDB" id="9006353at2"/>
<dbReference type="Proteomes" id="UP000199706">
    <property type="component" value="Unassembled WGS sequence"/>
</dbReference>
<organism evidence="1 2">
    <name type="scientific">Paraburkholderia phenazinium</name>
    <dbReference type="NCBI Taxonomy" id="60549"/>
    <lineage>
        <taxon>Bacteria</taxon>
        <taxon>Pseudomonadati</taxon>
        <taxon>Pseudomonadota</taxon>
        <taxon>Betaproteobacteria</taxon>
        <taxon>Burkholderiales</taxon>
        <taxon>Burkholderiaceae</taxon>
        <taxon>Paraburkholderia</taxon>
    </lineage>
</organism>
<proteinExistence type="predicted"/>
<dbReference type="RefSeq" id="WP_090685062.1">
    <property type="nucleotide sequence ID" value="NZ_CADERL010000001.1"/>
</dbReference>
<gene>
    <name evidence="1" type="ORF">SAMN05216466_105216</name>
</gene>
<dbReference type="PROSITE" id="PS51257">
    <property type="entry name" value="PROKAR_LIPOPROTEIN"/>
    <property type="match status" value="1"/>
</dbReference>
<protein>
    <submittedName>
        <fullName evidence="1">Uncharacterized protein</fullName>
    </submittedName>
</protein>
<evidence type="ECO:0000313" key="1">
    <source>
        <dbReference type="EMBL" id="SDG79742.1"/>
    </source>
</evidence>
<name>A0A1G7X6E4_9BURK</name>
<evidence type="ECO:0000313" key="2">
    <source>
        <dbReference type="Proteomes" id="UP000199706"/>
    </source>
</evidence>
<reference evidence="1 2" key="1">
    <citation type="submission" date="2016-10" db="EMBL/GenBank/DDBJ databases">
        <authorList>
            <person name="de Groot N.N."/>
        </authorList>
    </citation>
    <scope>NUCLEOTIDE SEQUENCE [LARGE SCALE GENOMIC DNA]</scope>
    <source>
        <strain evidence="1 2">LMG 2247</strain>
    </source>
</reference>